<dbReference type="AlphaFoldDB" id="A0AAP3GWG0"/>
<dbReference type="EMBL" id="JAKHLF010000001">
    <property type="protein sequence ID" value="MCZ3844141.1"/>
    <property type="molecule type" value="Genomic_DNA"/>
</dbReference>
<reference evidence="1" key="1">
    <citation type="submission" date="2022-01" db="EMBL/GenBank/DDBJ databases">
        <title>VMRC isolate genome collection.</title>
        <authorList>
            <person name="France M."/>
            <person name="Rutt L."/>
            <person name="Humphrys M."/>
            <person name="Ravel J."/>
        </authorList>
    </citation>
    <scope>NUCLEOTIDE SEQUENCE</scope>
    <source>
        <strain evidence="1">C0127B5</strain>
    </source>
</reference>
<evidence type="ECO:0000313" key="2">
    <source>
        <dbReference type="Proteomes" id="UP001213015"/>
    </source>
</evidence>
<comment type="caution">
    <text evidence="1">The sequence shown here is derived from an EMBL/GenBank/DDBJ whole genome shotgun (WGS) entry which is preliminary data.</text>
</comment>
<protein>
    <submittedName>
        <fullName evidence="1">Uncharacterized protein</fullName>
    </submittedName>
</protein>
<gene>
    <name evidence="1" type="ORF">L2422_01200</name>
</gene>
<accession>A0AAP3GWG0</accession>
<dbReference type="Proteomes" id="UP001213015">
    <property type="component" value="Unassembled WGS sequence"/>
</dbReference>
<name>A0AAP3GWG0_9LACO</name>
<sequence>MYSKKIQEELKEQLMRDIPEKASDVDFYFDRYTCDITYSIGSRIIIKTDVPLDFISLNKTPWERVFIKAVYNSQNKQFIDAFNKMLADKLWEDK</sequence>
<evidence type="ECO:0000313" key="1">
    <source>
        <dbReference type="EMBL" id="MCZ3844141.1"/>
    </source>
</evidence>
<proteinExistence type="predicted"/>
<dbReference type="RefSeq" id="WP_265669127.1">
    <property type="nucleotide sequence ID" value="NZ_JAKHKO010000001.1"/>
</dbReference>
<organism evidence="1 2">
    <name type="scientific">Lactobacillus mulieris</name>
    <dbReference type="NCBI Taxonomy" id="2508708"/>
    <lineage>
        <taxon>Bacteria</taxon>
        <taxon>Bacillati</taxon>
        <taxon>Bacillota</taxon>
        <taxon>Bacilli</taxon>
        <taxon>Lactobacillales</taxon>
        <taxon>Lactobacillaceae</taxon>
        <taxon>Lactobacillus</taxon>
    </lineage>
</organism>